<dbReference type="InterPro" id="IPR002813">
    <property type="entry name" value="Arg_biosynth_ArgJ"/>
</dbReference>
<dbReference type="GO" id="GO:0006526">
    <property type="term" value="P:L-arginine biosynthetic process"/>
    <property type="evidence" value="ECO:0007669"/>
    <property type="project" value="UniProtKB-KW"/>
</dbReference>
<reference evidence="8" key="1">
    <citation type="journal article" date="2020" name="mSystems">
        <title>Genome- and Community-Level Interaction Insights into Carbon Utilization and Element Cycling Functions of Hydrothermarchaeota in Hydrothermal Sediment.</title>
        <authorList>
            <person name="Zhou Z."/>
            <person name="Liu Y."/>
            <person name="Xu W."/>
            <person name="Pan J."/>
            <person name="Luo Z.H."/>
            <person name="Li M."/>
        </authorList>
    </citation>
    <scope>NUCLEOTIDE SEQUENCE [LARGE SCALE GENOMIC DNA]</scope>
    <source>
        <strain evidence="8">HyVt-19</strain>
    </source>
</reference>
<dbReference type="CDD" id="cd02152">
    <property type="entry name" value="OAT"/>
    <property type="match status" value="1"/>
</dbReference>
<evidence type="ECO:0000256" key="1">
    <source>
        <dbReference type="ARBA" id="ARBA00006774"/>
    </source>
</evidence>
<dbReference type="PANTHER" id="PTHR23100:SF0">
    <property type="entry name" value="ARGININE BIOSYNTHESIS BIFUNCTIONAL PROTEIN ARGJ, MITOCHONDRIAL"/>
    <property type="match status" value="1"/>
</dbReference>
<dbReference type="InterPro" id="IPR042195">
    <property type="entry name" value="ArgJ_beta_C"/>
</dbReference>
<dbReference type="EMBL" id="DQZW01000187">
    <property type="protein sequence ID" value="HDL90037.1"/>
    <property type="molecule type" value="Genomic_DNA"/>
</dbReference>
<dbReference type="EC" id="2.3.1.35" evidence="8"/>
<evidence type="ECO:0000256" key="4">
    <source>
        <dbReference type="ARBA" id="ARBA00022605"/>
    </source>
</evidence>
<comment type="subunit">
    <text evidence="2">Heterotetramer of two alpha and two beta chains.</text>
</comment>
<name>A0A7C1AW72_9BACT</name>
<keyword evidence="5 8" id="KW-0808">Transferase</keyword>
<evidence type="ECO:0000256" key="5">
    <source>
        <dbReference type="ARBA" id="ARBA00022679"/>
    </source>
</evidence>
<feature type="non-terminal residue" evidence="8">
    <location>
        <position position="350"/>
    </location>
</feature>
<dbReference type="HAMAP" id="MF_01106">
    <property type="entry name" value="ArgJ"/>
    <property type="match status" value="1"/>
</dbReference>
<dbReference type="Gene3D" id="3.10.20.340">
    <property type="entry name" value="ArgJ beta chain, C-terminal domain"/>
    <property type="match status" value="1"/>
</dbReference>
<organism evidence="8">
    <name type="scientific">Thermodesulforhabdus norvegica</name>
    <dbReference type="NCBI Taxonomy" id="39841"/>
    <lineage>
        <taxon>Bacteria</taxon>
        <taxon>Pseudomonadati</taxon>
        <taxon>Thermodesulfobacteriota</taxon>
        <taxon>Syntrophobacteria</taxon>
        <taxon>Syntrophobacterales</taxon>
        <taxon>Thermodesulforhabdaceae</taxon>
        <taxon>Thermodesulforhabdus</taxon>
    </lineage>
</organism>
<dbReference type="NCBIfam" id="TIGR00120">
    <property type="entry name" value="ArgJ"/>
    <property type="match status" value="1"/>
</dbReference>
<dbReference type="Pfam" id="PF01960">
    <property type="entry name" value="ArgJ"/>
    <property type="match status" value="1"/>
</dbReference>
<evidence type="ECO:0000256" key="6">
    <source>
        <dbReference type="ARBA" id="ARBA00022813"/>
    </source>
</evidence>
<dbReference type="InterPro" id="IPR016117">
    <property type="entry name" value="ArgJ-like_dom_sf"/>
</dbReference>
<evidence type="ECO:0000256" key="7">
    <source>
        <dbReference type="ARBA" id="ARBA00023315"/>
    </source>
</evidence>
<dbReference type="NCBIfam" id="NF003802">
    <property type="entry name" value="PRK05388.1"/>
    <property type="match status" value="1"/>
</dbReference>
<protein>
    <submittedName>
        <fullName evidence="8">Bifunctional glutamate N-acetyltransferase/amino-acid acetyltransferase ArgJ</fullName>
        <ecNumber evidence="8">2.3.1.1</ecNumber>
        <ecNumber evidence="8">2.3.1.35</ecNumber>
    </submittedName>
</protein>
<accession>A0A7C1AW72</accession>
<evidence type="ECO:0000256" key="2">
    <source>
        <dbReference type="ARBA" id="ARBA00011475"/>
    </source>
</evidence>
<dbReference type="SUPFAM" id="SSF56266">
    <property type="entry name" value="DmpA/ArgJ-like"/>
    <property type="match status" value="1"/>
</dbReference>
<comment type="caution">
    <text evidence="8">The sequence shown here is derived from an EMBL/GenBank/DDBJ whole genome shotgun (WGS) entry which is preliminary data.</text>
</comment>
<dbReference type="AlphaFoldDB" id="A0A7C1AW72"/>
<dbReference type="EC" id="2.3.1.1" evidence="8"/>
<keyword evidence="3" id="KW-0055">Arginine biosynthesis</keyword>
<gene>
    <name evidence="8" type="primary">argJ</name>
    <name evidence="8" type="ORF">ENG14_03945</name>
</gene>
<comment type="similarity">
    <text evidence="1">Belongs to the ArgJ family.</text>
</comment>
<proteinExistence type="inferred from homology"/>
<sequence>MTHVHVAAEKNTKNAVVVRKPFVIEGFRVNAVSCNMRYSGRLDLALIATERFLKVPVAAVFTQNLFAAAPVEVSRRHLKSSGGMGCAVLINSGIANACTGDRGIKLAEETCRKVAKAISVSSESVLVASTGVIGPHIKVKAVEGVLPELVNGLAPDKWDSVAKAIMTTDTVPKSAYAEMMVGGETVKVGGVAKGSGMIAPNMATMLAFLCTNVHVNQKILQEMLAKAVDESFNRITVDGDTSTNDTVMMFAAGPDGVAKILTGREPEAEVIYELICNVCQDLACQIVEDGEGATKFVEITVTGAASKEDARRIAKCIAESPLVKTAFYGGDANWGRIVAAAGRAGVRFDP</sequence>
<dbReference type="GO" id="GO:0006592">
    <property type="term" value="P:ornithine biosynthetic process"/>
    <property type="evidence" value="ECO:0007669"/>
    <property type="project" value="TreeGrafter"/>
</dbReference>
<evidence type="ECO:0000313" key="8">
    <source>
        <dbReference type="EMBL" id="HDL90037.1"/>
    </source>
</evidence>
<keyword evidence="4" id="KW-0028">Amino-acid biosynthesis</keyword>
<keyword evidence="6" id="KW-0068">Autocatalytic cleavage</keyword>
<dbReference type="GO" id="GO:0004358">
    <property type="term" value="F:L-glutamate N-acetyltransferase activity, acting on acetyl-L-ornithine as donor"/>
    <property type="evidence" value="ECO:0007669"/>
    <property type="project" value="UniProtKB-EC"/>
</dbReference>
<dbReference type="GO" id="GO:0004042">
    <property type="term" value="F:L-glutamate N-acetyltransferase activity"/>
    <property type="evidence" value="ECO:0007669"/>
    <property type="project" value="TreeGrafter"/>
</dbReference>
<dbReference type="Proteomes" id="UP000886355">
    <property type="component" value="Unassembled WGS sequence"/>
</dbReference>
<evidence type="ECO:0000256" key="3">
    <source>
        <dbReference type="ARBA" id="ARBA00022571"/>
    </source>
</evidence>
<dbReference type="FunFam" id="3.60.70.12:FF:000001">
    <property type="entry name" value="Arginine biosynthesis bifunctional protein ArgJ, chloroplastic"/>
    <property type="match status" value="1"/>
</dbReference>
<keyword evidence="7 8" id="KW-0012">Acyltransferase</keyword>
<dbReference type="PANTHER" id="PTHR23100">
    <property type="entry name" value="ARGININE BIOSYNTHESIS BIFUNCTIONAL PROTEIN ARGJ"/>
    <property type="match status" value="1"/>
</dbReference>
<dbReference type="Gene3D" id="3.60.70.12">
    <property type="entry name" value="L-amino peptidase D-ALA esterase/amidase"/>
    <property type="match status" value="1"/>
</dbReference>